<keyword evidence="1" id="KW-0472">Membrane</keyword>
<dbReference type="GeneID" id="8849988"/>
<dbReference type="Gene3D" id="3.30.470.20">
    <property type="entry name" value="ATP-grasp fold, B domain"/>
    <property type="match status" value="1"/>
</dbReference>
<dbReference type="AlphaFoldDB" id="D2V1J2"/>
<evidence type="ECO:0000313" key="2">
    <source>
        <dbReference type="EMBL" id="EFC49318.1"/>
    </source>
</evidence>
<organism evidence="3">
    <name type="scientific">Naegleria gruberi</name>
    <name type="common">Amoeba</name>
    <dbReference type="NCBI Taxonomy" id="5762"/>
    <lineage>
        <taxon>Eukaryota</taxon>
        <taxon>Discoba</taxon>
        <taxon>Heterolobosea</taxon>
        <taxon>Tetramitia</taxon>
        <taxon>Eutetramitia</taxon>
        <taxon>Vahlkampfiidae</taxon>
        <taxon>Naegleria</taxon>
    </lineage>
</organism>
<keyword evidence="1" id="KW-0812">Transmembrane</keyword>
<dbReference type="OrthoDB" id="186626at2759"/>
<protein>
    <submittedName>
        <fullName evidence="2">Predicted protein</fullName>
    </submittedName>
</protein>
<feature type="transmembrane region" description="Helical" evidence="1">
    <location>
        <begin position="33"/>
        <end position="56"/>
    </location>
</feature>
<dbReference type="VEuPathDB" id="AmoebaDB:NAEGRDRAFT_62599"/>
<proteinExistence type="predicted"/>
<reference evidence="2 3" key="1">
    <citation type="journal article" date="2010" name="Cell">
        <title>The genome of Naegleria gruberi illuminates early eukaryotic versatility.</title>
        <authorList>
            <person name="Fritz-Laylin L.K."/>
            <person name="Prochnik S.E."/>
            <person name="Ginger M.L."/>
            <person name="Dacks J.B."/>
            <person name="Carpenter M.L."/>
            <person name="Field M.C."/>
            <person name="Kuo A."/>
            <person name="Paredez A."/>
            <person name="Chapman J."/>
            <person name="Pham J."/>
            <person name="Shu S."/>
            <person name="Neupane R."/>
            <person name="Cipriano M."/>
            <person name="Mancuso J."/>
            <person name="Tu H."/>
            <person name="Salamov A."/>
            <person name="Lindquist E."/>
            <person name="Shapiro H."/>
            <person name="Lucas S."/>
            <person name="Grigoriev I.V."/>
            <person name="Cande W.Z."/>
            <person name="Fulton C."/>
            <person name="Rokhsar D.S."/>
            <person name="Dawson S.C."/>
        </authorList>
    </citation>
    <scope>NUCLEOTIDE SEQUENCE [LARGE SCALE GENOMIC DNA]</scope>
    <source>
        <strain evidence="2 3">NEG-M</strain>
    </source>
</reference>
<dbReference type="RefSeq" id="XP_002682062.1">
    <property type="nucleotide sequence ID" value="XM_002682016.1"/>
</dbReference>
<evidence type="ECO:0000256" key="1">
    <source>
        <dbReference type="SAM" id="Phobius"/>
    </source>
</evidence>
<name>D2V1J2_NAEGR</name>
<gene>
    <name evidence="2" type="ORF">NAEGRDRAFT_62599</name>
</gene>
<evidence type="ECO:0000313" key="3">
    <source>
        <dbReference type="Proteomes" id="UP000006671"/>
    </source>
</evidence>
<dbReference type="EMBL" id="GG738848">
    <property type="protein sequence ID" value="EFC49318.1"/>
    <property type="molecule type" value="Genomic_DNA"/>
</dbReference>
<sequence>MTSQKEEQTMHQGMIVSSVVAFMKKVALVMVKMMIVSVIVVLATFYQIVLIIGEYLNEYCGDGSVNNCEIDDTSKVYNLVRKSSEEDSELKKKRNILLLGGRAPVCLDYLRMFSEMGHSVHLVESPSYRPMFVANLSKYAKSVRYFSVYPNKKFKTFQKELIEICKELKIDIVIPTCEEVFHVARAKVQVEKEANCFVCCEPLENLRELHNKYDFVEYIGNNEETLNENTKIRVKNPETILINHSHLKDNTEMINFWKKCNGQVVLKPCYSRFASQTIVKPSYESYIDIVKSAKVSNDSSTWWVAQKFVDGQIVCSFGVAQRGKLLAHCTYLGGIHTPNGTPVGSTVYFEQISNDQIDTALKSWISSVVSHRNFTGQISFDFIVTKKGQELIIHPIECNPRATSGAHLFNTPHVNRAKFIQCFFPQQATSTSNEDNKAEHEILSPPFGTKSQLLGAMILTLFVGCSSMQLISSWLADVLKCGIEKDALFKPNDPLPFFMQAYFALDPIIKMWRFRVNLISAMTFDIEWNGEDEE</sequence>
<dbReference type="SUPFAM" id="SSF56059">
    <property type="entry name" value="Glutathione synthetase ATP-binding domain-like"/>
    <property type="match status" value="1"/>
</dbReference>
<keyword evidence="1" id="KW-1133">Transmembrane helix</keyword>
<dbReference type="eggNOG" id="ENOG502QTVX">
    <property type="taxonomic scope" value="Eukaryota"/>
</dbReference>
<accession>D2V1J2</accession>
<keyword evidence="3" id="KW-1185">Reference proteome</keyword>
<dbReference type="Gene3D" id="3.40.50.20">
    <property type="match status" value="1"/>
</dbReference>
<dbReference type="KEGG" id="ngr:NAEGRDRAFT_62599"/>
<dbReference type="InParanoid" id="D2V1J2"/>
<dbReference type="Proteomes" id="UP000006671">
    <property type="component" value="Unassembled WGS sequence"/>
</dbReference>